<name>A0AAD5QWH1_PARTN</name>
<proteinExistence type="predicted"/>
<evidence type="ECO:0000313" key="2">
    <source>
        <dbReference type="Proteomes" id="UP001196413"/>
    </source>
</evidence>
<dbReference type="Proteomes" id="UP001196413">
    <property type="component" value="Unassembled WGS sequence"/>
</dbReference>
<protein>
    <submittedName>
        <fullName evidence="1">Uncharacterized protein</fullName>
    </submittedName>
</protein>
<comment type="caution">
    <text evidence="1">The sequence shown here is derived from an EMBL/GenBank/DDBJ whole genome shotgun (WGS) entry which is preliminary data.</text>
</comment>
<reference evidence="1" key="1">
    <citation type="submission" date="2021-06" db="EMBL/GenBank/DDBJ databases">
        <title>Parelaphostrongylus tenuis whole genome reference sequence.</title>
        <authorList>
            <person name="Garwood T.J."/>
            <person name="Larsen P.A."/>
            <person name="Fountain-Jones N.M."/>
            <person name="Garbe J.R."/>
            <person name="Macchietto M.G."/>
            <person name="Kania S.A."/>
            <person name="Gerhold R.W."/>
            <person name="Richards J.E."/>
            <person name="Wolf T.M."/>
        </authorList>
    </citation>
    <scope>NUCLEOTIDE SEQUENCE</scope>
    <source>
        <strain evidence="1">MNPRO001-30</strain>
        <tissue evidence="1">Meninges</tissue>
    </source>
</reference>
<dbReference type="EMBL" id="JAHQIW010005019">
    <property type="protein sequence ID" value="KAJ1364629.1"/>
    <property type="molecule type" value="Genomic_DNA"/>
</dbReference>
<organism evidence="1 2">
    <name type="scientific">Parelaphostrongylus tenuis</name>
    <name type="common">Meningeal worm</name>
    <dbReference type="NCBI Taxonomy" id="148309"/>
    <lineage>
        <taxon>Eukaryota</taxon>
        <taxon>Metazoa</taxon>
        <taxon>Ecdysozoa</taxon>
        <taxon>Nematoda</taxon>
        <taxon>Chromadorea</taxon>
        <taxon>Rhabditida</taxon>
        <taxon>Rhabditina</taxon>
        <taxon>Rhabditomorpha</taxon>
        <taxon>Strongyloidea</taxon>
        <taxon>Metastrongylidae</taxon>
        <taxon>Parelaphostrongylus</taxon>
    </lineage>
</organism>
<gene>
    <name evidence="1" type="ORF">KIN20_024758</name>
</gene>
<evidence type="ECO:0000313" key="1">
    <source>
        <dbReference type="EMBL" id="KAJ1364629.1"/>
    </source>
</evidence>
<sequence length="113" mass="12985">MTSHQGCDSRIEPVRNRGLTRLTAMNVLQNVLRLTSSISQWARQTSLIAIFLHFRRISIQSEMVLKKAILNYEKIVLAKYGPYYFAYHKRSSISQHLSATKSPLSITVIPRHT</sequence>
<accession>A0AAD5QWH1</accession>
<dbReference type="AlphaFoldDB" id="A0AAD5QWH1"/>
<keyword evidence="2" id="KW-1185">Reference proteome</keyword>